<sequence>MIDEPSDAVFGCFASEFALKDNEATGVSKVDWIGSRIRLRDSKKVSTHSAGIGFWDPAPGLQKGIDSLAPGSGLGSGSGTPKRYRLLAPGSGSRIRIRDSCPGLCCGTGRSVRGIGPYPESRLSRPVLWYRQTPEKGIRLLASASGLGSGSGTPKRYRLLAPGSGLGSGSGTPKRYRLPSARIGFGIRIGDSEKCIDFTAPGPGLGSGSGTLKRYRLPSARIGFGIRIGDSEKVSTSQRQGRVWDPGPGPQLGFRSGVGAGVLPVQACVVVQADP</sequence>
<evidence type="ECO:0008006" key="3">
    <source>
        <dbReference type="Google" id="ProtNLM"/>
    </source>
</evidence>
<proteinExistence type="predicted"/>
<accession>A0ABD3GM94</accession>
<reference evidence="1 2" key="1">
    <citation type="submission" date="2024-09" db="EMBL/GenBank/DDBJ databases">
        <title>Chromosome-scale assembly of Riccia sorocarpa.</title>
        <authorList>
            <person name="Paukszto L."/>
        </authorList>
    </citation>
    <scope>NUCLEOTIDE SEQUENCE [LARGE SCALE GENOMIC DNA]</scope>
    <source>
        <strain evidence="1">LP-2024</strain>
        <tissue evidence="1">Aerial parts of the thallus</tissue>
    </source>
</reference>
<evidence type="ECO:0000313" key="2">
    <source>
        <dbReference type="Proteomes" id="UP001633002"/>
    </source>
</evidence>
<organism evidence="1 2">
    <name type="scientific">Riccia sorocarpa</name>
    <dbReference type="NCBI Taxonomy" id="122646"/>
    <lineage>
        <taxon>Eukaryota</taxon>
        <taxon>Viridiplantae</taxon>
        <taxon>Streptophyta</taxon>
        <taxon>Embryophyta</taxon>
        <taxon>Marchantiophyta</taxon>
        <taxon>Marchantiopsida</taxon>
        <taxon>Marchantiidae</taxon>
        <taxon>Marchantiales</taxon>
        <taxon>Ricciaceae</taxon>
        <taxon>Riccia</taxon>
    </lineage>
</organism>
<protein>
    <recommendedName>
        <fullName evidence="3">Ribosomal protein L2</fullName>
    </recommendedName>
</protein>
<dbReference type="EMBL" id="JBJQOH010000007">
    <property type="protein sequence ID" value="KAL3680063.1"/>
    <property type="molecule type" value="Genomic_DNA"/>
</dbReference>
<dbReference type="AlphaFoldDB" id="A0ABD3GM94"/>
<dbReference type="Proteomes" id="UP001633002">
    <property type="component" value="Unassembled WGS sequence"/>
</dbReference>
<gene>
    <name evidence="1" type="ORF">R1sor_023019</name>
</gene>
<evidence type="ECO:0000313" key="1">
    <source>
        <dbReference type="EMBL" id="KAL3680063.1"/>
    </source>
</evidence>
<keyword evidence="2" id="KW-1185">Reference proteome</keyword>
<name>A0ABD3GM94_9MARC</name>
<comment type="caution">
    <text evidence="1">The sequence shown here is derived from an EMBL/GenBank/DDBJ whole genome shotgun (WGS) entry which is preliminary data.</text>
</comment>